<accession>A0A9W9W517</accession>
<dbReference type="GO" id="GO:0000127">
    <property type="term" value="C:transcription factor TFIIIC complex"/>
    <property type="evidence" value="ECO:0007669"/>
    <property type="project" value="TreeGrafter"/>
</dbReference>
<name>A0A9W9W517_9EURO</name>
<sequence length="626" mass="71875">MGLFRLKMGEKHHEEALHHFEWLNPDDTSENARIFDYGDLFREVADALQKVGLFQEAFRFYSPIQQTTEHADLGYFMAMANCCVALGKAEDAEAYYLTVAENDPRHMECRVRLATLYEGDFGMNDEALKYINEALLIGRQEGRTRRRKRDDNRLEQLAIEFQRGPRPVGSPLAGTEPTGNGDRSKNAQNRTDDIRFLFDKLKELHPFIKKGDSDVVEDWLDIADALLRDFRTNRIFYPMARTMEFQGYTGDSQRKGKKGRTLLDEAQEIAVRLQKAMGDGTTEEDWSDTIPTDYHGIPFDEWLDIFLEYSLLTTKQGDPEEAYDALDGAATASIWFHSKPKSRLIHTCWFTCALHAQDEEALAGEARWFMKEYQFVTDTYRLFAMLSNLAGDPHKSLFHSSPNMKFMLRQIKAMDFTLPGMPQSPSLDTEELDVALLVLYGHILYSGNSFYPALNYFFRAYALDDQNPAVLLSIGLCFIHHSMKRQAENRHYLIMQGLSFMDEYRRVREKAGTPLQEKQEMEFNFARVWHSLGLLHLAVNGYQKVLDLSKRIQEENQQLVENHAEDGGDIDTVMGEADTPLRNSTQESRRFVEDFSPEAAYALQCIHVLSGDSKTAKGVTDQWLVV</sequence>
<dbReference type="Proteomes" id="UP001147747">
    <property type="component" value="Unassembled WGS sequence"/>
</dbReference>
<dbReference type="Gene3D" id="1.25.40.10">
    <property type="entry name" value="Tetratricopeptide repeat domain"/>
    <property type="match status" value="2"/>
</dbReference>
<organism evidence="2 3">
    <name type="scientific">Penicillium cosmopolitanum</name>
    <dbReference type="NCBI Taxonomy" id="1131564"/>
    <lineage>
        <taxon>Eukaryota</taxon>
        <taxon>Fungi</taxon>
        <taxon>Dikarya</taxon>
        <taxon>Ascomycota</taxon>
        <taxon>Pezizomycotina</taxon>
        <taxon>Eurotiomycetes</taxon>
        <taxon>Eurotiomycetidae</taxon>
        <taxon>Eurotiales</taxon>
        <taxon>Aspergillaceae</taxon>
        <taxon>Penicillium</taxon>
    </lineage>
</organism>
<evidence type="ECO:0000313" key="3">
    <source>
        <dbReference type="Proteomes" id="UP001147747"/>
    </source>
</evidence>
<feature type="region of interest" description="Disordered" evidence="1">
    <location>
        <begin position="164"/>
        <end position="189"/>
    </location>
</feature>
<evidence type="ECO:0000313" key="2">
    <source>
        <dbReference type="EMBL" id="KAJ5403608.1"/>
    </source>
</evidence>
<dbReference type="SUPFAM" id="SSF48452">
    <property type="entry name" value="TPR-like"/>
    <property type="match status" value="1"/>
</dbReference>
<dbReference type="GO" id="GO:0006383">
    <property type="term" value="P:transcription by RNA polymerase III"/>
    <property type="evidence" value="ECO:0007669"/>
    <property type="project" value="InterPro"/>
</dbReference>
<evidence type="ECO:0000256" key="1">
    <source>
        <dbReference type="SAM" id="MobiDB-lite"/>
    </source>
</evidence>
<dbReference type="PANTHER" id="PTHR23082">
    <property type="entry name" value="TRANSCRIPTION INITIATION FACTOR IIIC TFIIIC , POLYPEPTIDE 3-RELATED"/>
    <property type="match status" value="1"/>
</dbReference>
<dbReference type="InterPro" id="IPR039340">
    <property type="entry name" value="Tfc4/TFIIIC-102/Sfc4"/>
</dbReference>
<dbReference type="InterPro" id="IPR011990">
    <property type="entry name" value="TPR-like_helical_dom_sf"/>
</dbReference>
<keyword evidence="3" id="KW-1185">Reference proteome</keyword>
<dbReference type="EMBL" id="JAPZBU010000005">
    <property type="protein sequence ID" value="KAJ5403608.1"/>
    <property type="molecule type" value="Genomic_DNA"/>
</dbReference>
<dbReference type="AlphaFoldDB" id="A0A9W9W517"/>
<dbReference type="RefSeq" id="XP_056490850.1">
    <property type="nucleotide sequence ID" value="XM_056628116.1"/>
</dbReference>
<reference evidence="2" key="1">
    <citation type="submission" date="2022-12" db="EMBL/GenBank/DDBJ databases">
        <authorList>
            <person name="Petersen C."/>
        </authorList>
    </citation>
    <scope>NUCLEOTIDE SEQUENCE</scope>
    <source>
        <strain evidence="2">IBT 29677</strain>
    </source>
</reference>
<protein>
    <submittedName>
        <fullName evidence="2">Uncharacterized protein</fullName>
    </submittedName>
</protein>
<reference evidence="2" key="2">
    <citation type="journal article" date="2023" name="IMA Fungus">
        <title>Comparative genomic study of the Penicillium genus elucidates a diverse pangenome and 15 lateral gene transfer events.</title>
        <authorList>
            <person name="Petersen C."/>
            <person name="Sorensen T."/>
            <person name="Nielsen M.R."/>
            <person name="Sondergaard T.E."/>
            <person name="Sorensen J.L."/>
            <person name="Fitzpatrick D.A."/>
            <person name="Frisvad J.C."/>
            <person name="Nielsen K.L."/>
        </authorList>
    </citation>
    <scope>NUCLEOTIDE SEQUENCE</scope>
    <source>
        <strain evidence="2">IBT 29677</strain>
    </source>
</reference>
<dbReference type="OrthoDB" id="9991317at2759"/>
<comment type="caution">
    <text evidence="2">The sequence shown here is derived from an EMBL/GenBank/DDBJ whole genome shotgun (WGS) entry which is preliminary data.</text>
</comment>
<dbReference type="PANTHER" id="PTHR23082:SF0">
    <property type="entry name" value="GENERAL TRANSCRIPTION FACTOR 3C POLYPEPTIDE 3"/>
    <property type="match status" value="1"/>
</dbReference>
<dbReference type="GeneID" id="81367096"/>
<gene>
    <name evidence="2" type="ORF">N7509_003479</name>
</gene>
<proteinExistence type="predicted"/>